<dbReference type="PANTHER" id="PTHR31551:SF1">
    <property type="entry name" value="COILED-COIL DOMAIN-CONTAINING PROTEIN 12"/>
    <property type="match status" value="1"/>
</dbReference>
<gene>
    <name evidence="2" type="ORF">V6N12_069987</name>
</gene>
<accession>A0ABR2FFP3</accession>
<name>A0ABR2FFP3_9ROSI</name>
<feature type="region of interest" description="Disordered" evidence="1">
    <location>
        <begin position="29"/>
        <end position="57"/>
    </location>
</feature>
<evidence type="ECO:0000313" key="3">
    <source>
        <dbReference type="Proteomes" id="UP001472677"/>
    </source>
</evidence>
<sequence>MTTEEESIEQAAASRRERLKAFKAAQELLNAPDEDSAQAAQNQTEETNEEDNPSMKFRNYVPYDKQFQEGKVAPPVLPKFEDPVAATPPASEEKEVLVYLQYHVFMLHKNEFHAPNLLQLEVYPI</sequence>
<dbReference type="PANTHER" id="PTHR31551">
    <property type="entry name" value="PRE-MRNA-SPLICING FACTOR CWF18"/>
    <property type="match status" value="1"/>
</dbReference>
<dbReference type="EMBL" id="JBBPBM010000006">
    <property type="protein sequence ID" value="KAK8579675.1"/>
    <property type="molecule type" value="Genomic_DNA"/>
</dbReference>
<dbReference type="Pfam" id="PF08315">
    <property type="entry name" value="cwf18"/>
    <property type="match status" value="1"/>
</dbReference>
<protein>
    <submittedName>
        <fullName evidence="2">Uncharacterized protein</fullName>
    </submittedName>
</protein>
<comment type="caution">
    <text evidence="2">The sequence shown here is derived from an EMBL/GenBank/DDBJ whole genome shotgun (WGS) entry which is preliminary data.</text>
</comment>
<keyword evidence="3" id="KW-1185">Reference proteome</keyword>
<evidence type="ECO:0000313" key="2">
    <source>
        <dbReference type="EMBL" id="KAK8579675.1"/>
    </source>
</evidence>
<dbReference type="InterPro" id="IPR013169">
    <property type="entry name" value="mRNA_splic_Cwf18-like"/>
</dbReference>
<dbReference type="Proteomes" id="UP001472677">
    <property type="component" value="Unassembled WGS sequence"/>
</dbReference>
<proteinExistence type="predicted"/>
<evidence type="ECO:0000256" key="1">
    <source>
        <dbReference type="SAM" id="MobiDB-lite"/>
    </source>
</evidence>
<reference evidence="2 3" key="1">
    <citation type="journal article" date="2024" name="G3 (Bethesda)">
        <title>Genome assembly of Hibiscus sabdariffa L. provides insights into metabolisms of medicinal natural products.</title>
        <authorList>
            <person name="Kim T."/>
        </authorList>
    </citation>
    <scope>NUCLEOTIDE SEQUENCE [LARGE SCALE GENOMIC DNA]</scope>
    <source>
        <strain evidence="2">TK-2024</strain>
        <tissue evidence="2">Old leaves</tissue>
    </source>
</reference>
<organism evidence="2 3">
    <name type="scientific">Hibiscus sabdariffa</name>
    <name type="common">roselle</name>
    <dbReference type="NCBI Taxonomy" id="183260"/>
    <lineage>
        <taxon>Eukaryota</taxon>
        <taxon>Viridiplantae</taxon>
        <taxon>Streptophyta</taxon>
        <taxon>Embryophyta</taxon>
        <taxon>Tracheophyta</taxon>
        <taxon>Spermatophyta</taxon>
        <taxon>Magnoliopsida</taxon>
        <taxon>eudicotyledons</taxon>
        <taxon>Gunneridae</taxon>
        <taxon>Pentapetalae</taxon>
        <taxon>rosids</taxon>
        <taxon>malvids</taxon>
        <taxon>Malvales</taxon>
        <taxon>Malvaceae</taxon>
        <taxon>Malvoideae</taxon>
        <taxon>Hibiscus</taxon>
    </lineage>
</organism>